<feature type="compositionally biased region" description="Low complexity" evidence="1">
    <location>
        <begin position="367"/>
        <end position="383"/>
    </location>
</feature>
<dbReference type="EMBL" id="FNJB01000001">
    <property type="protein sequence ID" value="SDN90646.1"/>
    <property type="molecule type" value="Genomic_DNA"/>
</dbReference>
<gene>
    <name evidence="2" type="ORF">SAMN05192558_101264</name>
</gene>
<dbReference type="STRING" id="504798.SAMN05421871_103606"/>
<dbReference type="PANTHER" id="PTHR30163:SF8">
    <property type="entry name" value="LYTIC MUREIN TRANSGLYCOSYLASE"/>
    <property type="match status" value="1"/>
</dbReference>
<dbReference type="Proteomes" id="UP000199651">
    <property type="component" value="Unassembled WGS sequence"/>
</dbReference>
<name>A0A1H0F7R5_9PSEU</name>
<proteinExistence type="predicted"/>
<feature type="compositionally biased region" description="Low complexity" evidence="1">
    <location>
        <begin position="325"/>
        <end position="346"/>
    </location>
</feature>
<dbReference type="CDD" id="cd13399">
    <property type="entry name" value="Slt35-like"/>
    <property type="match status" value="1"/>
</dbReference>
<reference evidence="3" key="1">
    <citation type="submission" date="2016-10" db="EMBL/GenBank/DDBJ databases">
        <authorList>
            <person name="Varghese N."/>
            <person name="Submissions S."/>
        </authorList>
    </citation>
    <scope>NUCLEOTIDE SEQUENCE [LARGE SCALE GENOMIC DNA]</scope>
    <source>
        <strain evidence="3">IBRC-M 10655</strain>
    </source>
</reference>
<evidence type="ECO:0008006" key="4">
    <source>
        <dbReference type="Google" id="ProtNLM"/>
    </source>
</evidence>
<dbReference type="SUPFAM" id="SSF53955">
    <property type="entry name" value="Lysozyme-like"/>
    <property type="match status" value="1"/>
</dbReference>
<evidence type="ECO:0000313" key="2">
    <source>
        <dbReference type="EMBL" id="SDN90646.1"/>
    </source>
</evidence>
<accession>A0A1H0F7R5</accession>
<evidence type="ECO:0000256" key="1">
    <source>
        <dbReference type="SAM" id="MobiDB-lite"/>
    </source>
</evidence>
<dbReference type="GO" id="GO:0008933">
    <property type="term" value="F:peptidoglycan lytic transglycosylase activity"/>
    <property type="evidence" value="ECO:0007669"/>
    <property type="project" value="TreeGrafter"/>
</dbReference>
<organism evidence="2 3">
    <name type="scientific">Actinokineospora alba</name>
    <dbReference type="NCBI Taxonomy" id="504798"/>
    <lineage>
        <taxon>Bacteria</taxon>
        <taxon>Bacillati</taxon>
        <taxon>Actinomycetota</taxon>
        <taxon>Actinomycetes</taxon>
        <taxon>Pseudonocardiales</taxon>
        <taxon>Pseudonocardiaceae</taxon>
        <taxon>Actinokineospora</taxon>
    </lineage>
</organism>
<dbReference type="PANTHER" id="PTHR30163">
    <property type="entry name" value="MEMBRANE-BOUND LYTIC MUREIN TRANSGLYCOSYLASE B"/>
    <property type="match status" value="1"/>
</dbReference>
<dbReference type="Gene3D" id="1.10.530.10">
    <property type="match status" value="1"/>
</dbReference>
<protein>
    <recommendedName>
        <fullName evidence="4">Transglycosylase SLT domain-containing protein</fullName>
    </recommendedName>
</protein>
<dbReference type="GO" id="GO:0009253">
    <property type="term" value="P:peptidoglycan catabolic process"/>
    <property type="evidence" value="ECO:0007669"/>
    <property type="project" value="TreeGrafter"/>
</dbReference>
<dbReference type="InterPro" id="IPR043426">
    <property type="entry name" value="MltB-like"/>
</dbReference>
<keyword evidence="3" id="KW-1185">Reference proteome</keyword>
<evidence type="ECO:0000313" key="3">
    <source>
        <dbReference type="Proteomes" id="UP000199651"/>
    </source>
</evidence>
<dbReference type="AlphaFoldDB" id="A0A1H0F7R5"/>
<sequence>MWMGKRRARCHEFDEALKRAEAMTRHSAVLMTAFMIISVATASNASGSNGTDLGVTARPGPGLSDDLAPRVEDRIVVLIPPWREARGDVIAVADVTPESESGREAISGAGGSRLASGQLPPVAFSAYLRAESSLAVQRPSCGIEWSLIAAIGRVESNHGQYGGARLRPDGTTTRPIRGVPLDGTPGVAYIADTDRGALDGDTMFDRAVGPMQFIPGTWRAVFPTGNPDNIFDAALAAGRYLCAGGGNLRIGEERARAVFRYNHSREYVNLVLRLAEFYRSGSVDLVDQPPPSAAPEARPALALPPPSPVRPDAASARISTTSTRVGSPSTATTTPPAGPRTTVAPVTPSPAPTSCPPAGDDAPATCGTEPGPTASTSSPSAEPQPREPPLICTILGLIVEC</sequence>
<dbReference type="InterPro" id="IPR023346">
    <property type="entry name" value="Lysozyme-like_dom_sf"/>
</dbReference>
<feature type="region of interest" description="Disordered" evidence="1">
    <location>
        <begin position="288"/>
        <end position="389"/>
    </location>
</feature>